<dbReference type="InterPro" id="IPR001969">
    <property type="entry name" value="Aspartic_peptidase_AS"/>
</dbReference>
<dbReference type="InterPro" id="IPR032567">
    <property type="entry name" value="RTL1-rel"/>
</dbReference>
<dbReference type="Gene3D" id="3.30.70.270">
    <property type="match status" value="2"/>
</dbReference>
<dbReference type="Gene3D" id="2.40.70.10">
    <property type="entry name" value="Acid Proteases"/>
    <property type="match status" value="1"/>
</dbReference>
<dbReference type="CDD" id="cd00303">
    <property type="entry name" value="retropepsin_like"/>
    <property type="match status" value="1"/>
</dbReference>
<evidence type="ECO:0000256" key="1">
    <source>
        <dbReference type="SAM" id="MobiDB-lite"/>
    </source>
</evidence>
<dbReference type="InterPro" id="IPR005162">
    <property type="entry name" value="Retrotrans_gag_dom"/>
</dbReference>
<dbReference type="PANTHER" id="PTHR15503:SF45">
    <property type="entry name" value="RNA-DIRECTED DNA POLYMERASE HOMOLOG"/>
    <property type="match status" value="1"/>
</dbReference>
<keyword evidence="3" id="KW-0695">RNA-directed DNA polymerase</keyword>
<feature type="domain" description="Retrotransposon gag" evidence="2">
    <location>
        <begin position="313"/>
        <end position="372"/>
    </location>
</feature>
<dbReference type="SUPFAM" id="SSF50630">
    <property type="entry name" value="Acid proteases"/>
    <property type="match status" value="1"/>
</dbReference>
<dbReference type="SUPFAM" id="SSF56672">
    <property type="entry name" value="DNA/RNA polymerases"/>
    <property type="match status" value="1"/>
</dbReference>
<dbReference type="PANTHER" id="PTHR15503">
    <property type="entry name" value="LDOC1 RELATED"/>
    <property type="match status" value="1"/>
</dbReference>
<feature type="compositionally biased region" description="Polar residues" evidence="1">
    <location>
        <begin position="423"/>
        <end position="453"/>
    </location>
</feature>
<organism evidence="3 4">
    <name type="scientific">Tanacetum coccineum</name>
    <dbReference type="NCBI Taxonomy" id="301880"/>
    <lineage>
        <taxon>Eukaryota</taxon>
        <taxon>Viridiplantae</taxon>
        <taxon>Streptophyta</taxon>
        <taxon>Embryophyta</taxon>
        <taxon>Tracheophyta</taxon>
        <taxon>Spermatophyta</taxon>
        <taxon>Magnoliopsida</taxon>
        <taxon>eudicotyledons</taxon>
        <taxon>Gunneridae</taxon>
        <taxon>Pentapetalae</taxon>
        <taxon>asterids</taxon>
        <taxon>campanulids</taxon>
        <taxon>Asterales</taxon>
        <taxon>Asteraceae</taxon>
        <taxon>Asteroideae</taxon>
        <taxon>Anthemideae</taxon>
        <taxon>Anthemidinae</taxon>
        <taxon>Tanacetum</taxon>
    </lineage>
</organism>
<name>A0ABQ5GX31_9ASTR</name>
<feature type="region of interest" description="Disordered" evidence="1">
    <location>
        <begin position="410"/>
        <end position="453"/>
    </location>
</feature>
<dbReference type="InterPro" id="IPR043128">
    <property type="entry name" value="Rev_trsase/Diguanyl_cyclase"/>
</dbReference>
<reference evidence="3" key="2">
    <citation type="submission" date="2022-01" db="EMBL/GenBank/DDBJ databases">
        <authorList>
            <person name="Yamashiro T."/>
            <person name="Shiraishi A."/>
            <person name="Satake H."/>
            <person name="Nakayama K."/>
        </authorList>
    </citation>
    <scope>NUCLEOTIDE SEQUENCE</scope>
</reference>
<keyword evidence="3" id="KW-0808">Transferase</keyword>
<reference evidence="3" key="1">
    <citation type="journal article" date="2022" name="Int. J. Mol. Sci.">
        <title>Draft Genome of Tanacetum Coccineum: Genomic Comparison of Closely Related Tanacetum-Family Plants.</title>
        <authorList>
            <person name="Yamashiro T."/>
            <person name="Shiraishi A."/>
            <person name="Nakayama K."/>
            <person name="Satake H."/>
        </authorList>
    </citation>
    <scope>NUCLEOTIDE SEQUENCE</scope>
</reference>
<proteinExistence type="predicted"/>
<evidence type="ECO:0000313" key="3">
    <source>
        <dbReference type="EMBL" id="GJT80206.1"/>
    </source>
</evidence>
<dbReference type="InterPro" id="IPR043502">
    <property type="entry name" value="DNA/RNA_pol_sf"/>
</dbReference>
<dbReference type="Pfam" id="PF08284">
    <property type="entry name" value="RVP_2"/>
    <property type="match status" value="1"/>
</dbReference>
<keyword evidence="4" id="KW-1185">Reference proteome</keyword>
<evidence type="ECO:0000313" key="4">
    <source>
        <dbReference type="Proteomes" id="UP001151760"/>
    </source>
</evidence>
<dbReference type="Pfam" id="PF03732">
    <property type="entry name" value="Retrotrans_gag"/>
    <property type="match status" value="1"/>
</dbReference>
<sequence>MSVRTQTPIPFPFEEEFARLFALPIPPPSLLTPLSSPLPQIPSPPTHHLLPLPAPSTSCRANIPEAELSPWKRLLLIAPTPRFEIKENSTTTVARQPRSTVGHIVDYSFVDTLDASICASEQRVMAADDRASLHDEVDTLRKYLSSLCTTHEQERVEACQALDRSKAHIRALEARITVLETQAYRHEWQRRDTNDHATRHIMRILALEARACVDTLEDTVMLCSSLIMTPKRTRAAATNTTNAPMSATAINQLIKTRVAEALANQEIIRNSSTNGDGSQNSRSGMGVVGLTQWMEKMELVFNISSCTVGNQVKFATCTLLGIALTWWNSHVKAVGLDVTYAMPWKTLSNMMNVKYSPPSEIKKLEQEIWNLKVKGIELGNVMFFRPKTMQEAIKLANDLMDQKGYTYAERQAKNKRKQEDNSRSNQNQQQPFKKNHAHANTVNGNNQRNQGTAQRGTTCFEYGAQGHFKKDCPKSKNSRNQVGNGNVVARAYIVGTAGINLNNNVITGTFLLNNRYASILFDTGADRSFVSNAFSSLIDIIPTTLDHDYDIELADGRIIRVNTIIRGCTLNFLNHPFIIDLMPIEIGSFDVIIGMDWLSKYQAIIVCSEKIIRVPFGNEILIVRGNGSNNKYRSRLNIISCTKTLKYLLKGCPIFLAHDTTKEAEDKSEEKQLEDIPIVRDFLEVFLEDLPGIPPTRQVEFQIDLIPGAHLSSPWGASVLFVKKKDGSIRMYIDYQEWNKLMHEEHLKLILELLKKEELYAKFSKCEFWIPKVQFLGHVIDNHYIHMDPVKIESIKDWEYPKSPTEIRQFLGLAGYYQRFIEGILKITKFGRGANAKRKRKKCIVFTDYKSLQHILNQKELNMRQRHWLELLSDYDCEICYHPGKVNVIADALSKKERDQPLRVKAKHQKPSGLLVQPKIPQWKWDNITMDFVTKLPRTSNVITLALKLPYSRHFTVGSVDHLFVGPRSETLSSAHRDRQRSYANVRHKPLEFQVGDQVMLKVSPWKGVIRFGKRGKLNPRRGLEFTWEREDQFRKKYPHLFTKKRKTAPSKSAAS</sequence>
<dbReference type="GO" id="GO:0003964">
    <property type="term" value="F:RNA-directed DNA polymerase activity"/>
    <property type="evidence" value="ECO:0007669"/>
    <property type="project" value="UniProtKB-KW"/>
</dbReference>
<dbReference type="Proteomes" id="UP001151760">
    <property type="component" value="Unassembled WGS sequence"/>
</dbReference>
<dbReference type="InterPro" id="IPR036875">
    <property type="entry name" value="Znf_CCHC_sf"/>
</dbReference>
<comment type="caution">
    <text evidence="3">The sequence shown here is derived from an EMBL/GenBank/DDBJ whole genome shotgun (WGS) entry which is preliminary data.</text>
</comment>
<gene>
    <name evidence="3" type="ORF">Tco_1054548</name>
</gene>
<keyword evidence="3" id="KW-0548">Nucleotidyltransferase</keyword>
<dbReference type="SUPFAM" id="SSF57756">
    <property type="entry name" value="Retrovirus zinc finger-like domains"/>
    <property type="match status" value="1"/>
</dbReference>
<dbReference type="EMBL" id="BQNB010018969">
    <property type="protein sequence ID" value="GJT80206.1"/>
    <property type="molecule type" value="Genomic_DNA"/>
</dbReference>
<dbReference type="PROSITE" id="PS00141">
    <property type="entry name" value="ASP_PROTEASE"/>
    <property type="match status" value="1"/>
</dbReference>
<dbReference type="InterPro" id="IPR021109">
    <property type="entry name" value="Peptidase_aspartic_dom_sf"/>
</dbReference>
<accession>A0ABQ5GX31</accession>
<dbReference type="Gene3D" id="3.10.10.10">
    <property type="entry name" value="HIV Type 1 Reverse Transcriptase, subunit A, domain 1"/>
    <property type="match status" value="1"/>
</dbReference>
<protein>
    <submittedName>
        <fullName evidence="3">Reverse transcriptase domain-containing protein</fullName>
    </submittedName>
</protein>
<evidence type="ECO:0000259" key="2">
    <source>
        <dbReference type="Pfam" id="PF03732"/>
    </source>
</evidence>